<dbReference type="RefSeq" id="WP_390355481.1">
    <property type="nucleotide sequence ID" value="NZ_JBHUIZ010000008.1"/>
</dbReference>
<sequence length="53" mass="6201">MRVRELSFAEAKEIAKQDRSNLRSYEVEGMEKYRTGNPEVLAPKTAMRRRLGM</sequence>
<organism evidence="1 2">
    <name type="scientific">Tigheibacillus halophilus</name>
    <dbReference type="NCBI Taxonomy" id="361280"/>
    <lineage>
        <taxon>Bacteria</taxon>
        <taxon>Bacillati</taxon>
        <taxon>Bacillota</taxon>
        <taxon>Bacilli</taxon>
        <taxon>Bacillales</taxon>
        <taxon>Bacillaceae</taxon>
        <taxon>Tigheibacillus</taxon>
    </lineage>
</organism>
<evidence type="ECO:0000313" key="1">
    <source>
        <dbReference type="EMBL" id="MDY0394929.1"/>
    </source>
</evidence>
<keyword evidence="2" id="KW-1185">Reference proteome</keyword>
<accession>A0ABU5C8P3</accession>
<gene>
    <name evidence="1" type="ORF">RWE15_11410</name>
</gene>
<name>A0ABU5C8P3_9BACI</name>
<evidence type="ECO:0000313" key="2">
    <source>
        <dbReference type="Proteomes" id="UP001281447"/>
    </source>
</evidence>
<dbReference type="Proteomes" id="UP001281447">
    <property type="component" value="Unassembled WGS sequence"/>
</dbReference>
<comment type="caution">
    <text evidence="1">The sequence shown here is derived from an EMBL/GenBank/DDBJ whole genome shotgun (WGS) entry which is preliminary data.</text>
</comment>
<protein>
    <submittedName>
        <fullName evidence="1">Uncharacterized protein</fullName>
    </submittedName>
</protein>
<dbReference type="EMBL" id="JAWDIP010000003">
    <property type="protein sequence ID" value="MDY0394929.1"/>
    <property type="molecule type" value="Genomic_DNA"/>
</dbReference>
<proteinExistence type="predicted"/>
<reference evidence="1 2" key="1">
    <citation type="submission" date="2023-10" db="EMBL/GenBank/DDBJ databases">
        <title>Virgibacillus halophilus 5B73C genome.</title>
        <authorList>
            <person name="Miliotis G."/>
            <person name="Sengupta P."/>
            <person name="Hameed A."/>
            <person name="Chuvochina M."/>
            <person name="Mcdonagh F."/>
            <person name="Simpson A.C."/>
            <person name="Singh N.K."/>
            <person name="Rekha P.D."/>
            <person name="Raman K."/>
            <person name="Hugenholtz P."/>
            <person name="Venkateswaran K."/>
        </authorList>
    </citation>
    <scope>NUCLEOTIDE SEQUENCE [LARGE SCALE GENOMIC DNA]</scope>
    <source>
        <strain evidence="1 2">5B73C</strain>
    </source>
</reference>